<dbReference type="SUPFAM" id="SSF57016">
    <property type="entry name" value="Plant lectins/antimicrobial peptides"/>
    <property type="match status" value="2"/>
</dbReference>
<dbReference type="InterPro" id="IPR017853">
    <property type="entry name" value="GH"/>
</dbReference>
<accession>S3DKH1</accession>
<evidence type="ECO:0000256" key="1">
    <source>
        <dbReference type="ARBA" id="ARBA00008682"/>
    </source>
</evidence>
<dbReference type="PANTHER" id="PTHR11177">
    <property type="entry name" value="CHITINASE"/>
    <property type="match status" value="1"/>
</dbReference>
<feature type="disulfide bond" evidence="4">
    <location>
        <begin position="585"/>
        <end position="597"/>
    </location>
</feature>
<dbReference type="GO" id="GO:0008843">
    <property type="term" value="F:endochitinase activity"/>
    <property type="evidence" value="ECO:0007669"/>
    <property type="project" value="UniProtKB-EC"/>
</dbReference>
<feature type="domain" description="Chitin-binding type-1" evidence="6">
    <location>
        <begin position="571"/>
        <end position="629"/>
    </location>
</feature>
<dbReference type="RefSeq" id="XP_008080563.1">
    <property type="nucleotide sequence ID" value="XM_008082372.1"/>
</dbReference>
<feature type="compositionally biased region" description="Pro residues" evidence="5">
    <location>
        <begin position="1319"/>
        <end position="1337"/>
    </location>
</feature>
<feature type="domain" description="Chitin-binding type-1" evidence="6">
    <location>
        <begin position="532"/>
        <end position="570"/>
    </location>
</feature>
<dbReference type="InterPro" id="IPR050314">
    <property type="entry name" value="Glycosyl_Hydrlase_18"/>
</dbReference>
<evidence type="ECO:0000256" key="2">
    <source>
        <dbReference type="ARBA" id="ARBA00012729"/>
    </source>
</evidence>
<proteinExistence type="inferred from homology"/>
<feature type="compositionally biased region" description="Acidic residues" evidence="5">
    <location>
        <begin position="1290"/>
        <end position="1300"/>
    </location>
</feature>
<dbReference type="Gene3D" id="3.20.20.80">
    <property type="entry name" value="Glycosidases"/>
    <property type="match status" value="1"/>
</dbReference>
<evidence type="ECO:0000259" key="7">
    <source>
        <dbReference type="PROSITE" id="PS51910"/>
    </source>
</evidence>
<dbReference type="SUPFAM" id="SSF54556">
    <property type="entry name" value="Chitinase insertion domain"/>
    <property type="match status" value="1"/>
</dbReference>
<gene>
    <name evidence="8" type="ORF">GLAREA_07685</name>
</gene>
<dbReference type="SMART" id="SM00636">
    <property type="entry name" value="Glyco_18"/>
    <property type="match status" value="1"/>
</dbReference>
<comment type="similarity">
    <text evidence="1">Belongs to the glycosyl hydrolase 18 family. Chitinase class V subfamily.</text>
</comment>
<dbReference type="GO" id="GO:0008061">
    <property type="term" value="F:chitin binding"/>
    <property type="evidence" value="ECO:0007669"/>
    <property type="project" value="UniProtKB-UniRule"/>
</dbReference>
<feature type="compositionally biased region" description="Pro residues" evidence="5">
    <location>
        <begin position="1475"/>
        <end position="1495"/>
    </location>
</feature>
<feature type="disulfide bond" evidence="4">
    <location>
        <begin position="541"/>
        <end position="553"/>
    </location>
</feature>
<protein>
    <recommendedName>
        <fullName evidence="2">chitinase</fullName>
        <ecNumber evidence="2">3.2.1.14</ecNumber>
    </recommendedName>
</protein>
<dbReference type="GeneID" id="19466737"/>
<dbReference type="eggNOG" id="KOG2806">
    <property type="taxonomic scope" value="Eukaryota"/>
</dbReference>
<feature type="disulfide bond" evidence="4">
    <location>
        <begin position="564"/>
        <end position="568"/>
    </location>
</feature>
<dbReference type="PANTHER" id="PTHR11177:SF317">
    <property type="entry name" value="CHITINASE 12-RELATED"/>
    <property type="match status" value="1"/>
</dbReference>
<dbReference type="EC" id="3.2.1.14" evidence="2"/>
<evidence type="ECO:0000313" key="9">
    <source>
        <dbReference type="Proteomes" id="UP000016922"/>
    </source>
</evidence>
<dbReference type="InterPro" id="IPR001002">
    <property type="entry name" value="Chitin-bd_1"/>
</dbReference>
<feature type="region of interest" description="Disordered" evidence="5">
    <location>
        <begin position="1469"/>
        <end position="1496"/>
    </location>
</feature>
<dbReference type="GO" id="GO:0005576">
    <property type="term" value="C:extracellular region"/>
    <property type="evidence" value="ECO:0007669"/>
    <property type="project" value="TreeGrafter"/>
</dbReference>
<dbReference type="PROSITE" id="PS51910">
    <property type="entry name" value="GH18_2"/>
    <property type="match status" value="1"/>
</dbReference>
<feature type="region of interest" description="Disordered" evidence="5">
    <location>
        <begin position="390"/>
        <end position="430"/>
    </location>
</feature>
<dbReference type="Gene3D" id="3.30.60.10">
    <property type="entry name" value="Endochitinase-like"/>
    <property type="match status" value="2"/>
</dbReference>
<dbReference type="Gene3D" id="3.10.50.10">
    <property type="match status" value="1"/>
</dbReference>
<feature type="region of interest" description="Disordered" evidence="5">
    <location>
        <begin position="1232"/>
        <end position="1354"/>
    </location>
</feature>
<dbReference type="KEGG" id="glz:GLAREA_07685"/>
<comment type="caution">
    <text evidence="4">Lacks conserved residue(s) required for the propagation of feature annotation.</text>
</comment>
<dbReference type="GO" id="GO:0005975">
    <property type="term" value="P:carbohydrate metabolic process"/>
    <property type="evidence" value="ECO:0007669"/>
    <property type="project" value="InterPro"/>
</dbReference>
<dbReference type="SMART" id="SM00270">
    <property type="entry name" value="ChtBD1"/>
    <property type="match status" value="2"/>
</dbReference>
<feature type="disulfide bond" evidence="4">
    <location>
        <begin position="590"/>
        <end position="604"/>
    </location>
</feature>
<feature type="compositionally biased region" description="Pro residues" evidence="5">
    <location>
        <begin position="1246"/>
        <end position="1263"/>
    </location>
</feature>
<dbReference type="OrthoDB" id="73875at2759"/>
<dbReference type="PROSITE" id="PS50941">
    <property type="entry name" value="CHIT_BIND_I_2"/>
    <property type="match status" value="2"/>
</dbReference>
<dbReference type="GO" id="GO:0006032">
    <property type="term" value="P:chitin catabolic process"/>
    <property type="evidence" value="ECO:0007669"/>
    <property type="project" value="TreeGrafter"/>
</dbReference>
<name>S3DKH1_GLAL2</name>
<evidence type="ECO:0000256" key="4">
    <source>
        <dbReference type="PROSITE-ProRule" id="PRU00261"/>
    </source>
</evidence>
<dbReference type="HOGENOM" id="CLU_257538_0_0_1"/>
<dbReference type="EMBL" id="KE145359">
    <property type="protein sequence ID" value="EPE32551.1"/>
    <property type="molecule type" value="Genomic_DNA"/>
</dbReference>
<evidence type="ECO:0000256" key="5">
    <source>
        <dbReference type="SAM" id="MobiDB-lite"/>
    </source>
</evidence>
<evidence type="ECO:0000313" key="8">
    <source>
        <dbReference type="EMBL" id="EPE32551.1"/>
    </source>
</evidence>
<reference evidence="8 9" key="1">
    <citation type="journal article" date="2013" name="BMC Genomics">
        <title>Genomics-driven discovery of the pneumocandin biosynthetic gene cluster in the fungus Glarea lozoyensis.</title>
        <authorList>
            <person name="Chen L."/>
            <person name="Yue Q."/>
            <person name="Zhang X."/>
            <person name="Xiang M."/>
            <person name="Wang C."/>
            <person name="Li S."/>
            <person name="Che Y."/>
            <person name="Ortiz-Lopez F.J."/>
            <person name="Bills G.F."/>
            <person name="Liu X."/>
            <person name="An Z."/>
        </authorList>
    </citation>
    <scope>NUCLEOTIDE SEQUENCE [LARGE SCALE GENOMIC DNA]</scope>
    <source>
        <strain evidence="9">ATCC 20868 / MF5171</strain>
    </source>
</reference>
<feature type="disulfide bond" evidence="4">
    <location>
        <begin position="546"/>
        <end position="560"/>
    </location>
</feature>
<keyword evidence="8" id="KW-0378">Hydrolase</keyword>
<keyword evidence="3 4" id="KW-0147">Chitin-binding</keyword>
<dbReference type="Proteomes" id="UP000016922">
    <property type="component" value="Unassembled WGS sequence"/>
</dbReference>
<feature type="compositionally biased region" description="Pro residues" evidence="5">
    <location>
        <begin position="1274"/>
        <end position="1288"/>
    </location>
</feature>
<feature type="domain" description="GH18" evidence="7">
    <location>
        <begin position="636"/>
        <end position="995"/>
    </location>
</feature>
<dbReference type="SUPFAM" id="SSF51445">
    <property type="entry name" value="(Trans)glycosidases"/>
    <property type="match status" value="1"/>
</dbReference>
<keyword evidence="9" id="KW-1185">Reference proteome</keyword>
<keyword evidence="8" id="KW-0326">Glycosidase</keyword>
<sequence>MSALGFEEIFTKMKITLGLVVASILCLLTHWLDQSHAQYIQDYQVLNPGGVPTVYWRRTTNNALTEVIVPASPIAIEYNCHYMPATCQNALVWINRPINPPQGTLGRSRRLAMWAGSPNVFAYDLKTAAKEHRGDRMCSSRWKDTHSCPEMSVAIPPLLSVVIQPPIMPDNWMPNTRETLDPIQVNEIAAQTKPDPNFPTDPSKNITVRRSGRYYTCEEFPPRSWVEGGVGTPGQNVSPELDGFRGETICAPMMMNLQCNGGADDEGVWSEQNWQGGLHTQLQLWIKRAARARLGVDPDPEIHVVVFNLLLVNNGPNGVPGSVRYHAPVPESWDVGLDRPLPDKRDDGPPIGKIRPSGVEMLKYFGSLRSEDYLESVNIPLYKNQTISDLADDDTNHTPLEDEPSSLSSSGFNMVANSTSDSDSSSTTSDLPTATLDYTLADAVNSTAQGVTVTQQQPGLGHPDILQLGTEYILGQLGTVSNDTASNSSLSLLGRNTTTTAQPLPRYLNKDQLRERTQMTPFSSLNKRVDGPIQCSATQECLDGSCCSADGKCGFKEVHCGTGCQSHCEAKAMCGIDSADGKTSCGLKLCCSYYGWCGTESVHCLDPEPLVGKQGFGGCKIIPPPSCDKRSGSSRGRRIAYWQGWNVRERTCDTVTPNQINTRGLTHLFYAFISFDPATFQIAPRNTLDIPVYGQFTALKRNGLQTWVAVGGWSFNDPGTPTEFAYSNMVSTAANRAAFIKSLIAFMELYGFQGADLDWEYPAEPKRGGRSADTDNLTLLMKEAHAAFAGRFGLSLTIAPDYWYLRGFKPVEIEPYVDFMGFMAYDLHGPWDSDVKTLGPKVRPQTDITEIERDLLPLWFDGVDPRKVVMGIAYYGRTYKLTDSSCGSMGCPFSGTGAPGRCTKTPGVLSNREIRQMIQENGYKPYTNTTAMVKYFTYGGDNWVGYDDEDTYAMKELYADSRCLGGIMIWSIDFDATVGGGGGLNNCTSPESATVIPMAHTTVAPKATFTVTNPIATDINQLPPGTKQNVGQCPSQNCLSCSFFRLITSTCCGFGGSTGNPIVIPANVPVPMDIPLPAGFVPNQPFVSPDGKTHPAGVPLPTETILPGGTIFTAPFVIPPGQPLRNGESDDKNGNGTLVWVDPSIWKSPNPEVQCFWPCVLVLPPWPKTTTIDYPLVTVTSGTWKSTITHKPLTVSSWYISTIVVSSKSSNDGTKKRTSVVIPVMTKTWPPIIYTDPSGAKHTTRPPGPMPPPPPAVTGPIPPILIVNGTPKPTTRPWPDPCCPPGLPEEPNEEEEDPEDPNPVCILRPDDPETEDPDPGNPAPTPTAPNEPDPAPTPTTSIAPLPPAPTAQNPNFSKDFVSCYDAGQSVTSERLSGVVSSFCKVNFFEGYTLEYTNSIMSSSFSSGWKEPNGAGVTTLVSLEIKPGCQWQITEDSCNSEFKKIVDGCNKSATKASQGGIMENDCVKYRLDPDANAPPPPPAPPPTDPPAPPPKPTGAVCLSVGAFDFQDGSNSAFEALLDKRDLCGDKGQTLDAVDPCVAARNREKIKMCGKEVFFQTVDGENFDKFDCRMALNVDGSVYDATLLDPYASDNPCGITCTKGVYFGSYTGHLHFPNVPLCD</sequence>
<dbReference type="InterPro" id="IPR036861">
    <property type="entry name" value="Endochitinase-like_sf"/>
</dbReference>
<feature type="compositionally biased region" description="Low complexity" evidence="5">
    <location>
        <begin position="418"/>
        <end position="430"/>
    </location>
</feature>
<dbReference type="InterPro" id="IPR001223">
    <property type="entry name" value="Glyco_hydro18_cat"/>
</dbReference>
<organism evidence="8 9">
    <name type="scientific">Glarea lozoyensis (strain ATCC 20868 / MF5171)</name>
    <dbReference type="NCBI Taxonomy" id="1116229"/>
    <lineage>
        <taxon>Eukaryota</taxon>
        <taxon>Fungi</taxon>
        <taxon>Dikarya</taxon>
        <taxon>Ascomycota</taxon>
        <taxon>Pezizomycotina</taxon>
        <taxon>Leotiomycetes</taxon>
        <taxon>Helotiales</taxon>
        <taxon>Helotiaceae</taxon>
        <taxon>Glarea</taxon>
    </lineage>
</organism>
<dbReference type="STRING" id="1116229.S3DKH1"/>
<dbReference type="Pfam" id="PF00704">
    <property type="entry name" value="Glyco_hydro_18"/>
    <property type="match status" value="1"/>
</dbReference>
<evidence type="ECO:0000259" key="6">
    <source>
        <dbReference type="PROSITE" id="PS50941"/>
    </source>
</evidence>
<dbReference type="Pfam" id="PF00187">
    <property type="entry name" value="Chitin_bind_1"/>
    <property type="match status" value="1"/>
</dbReference>
<evidence type="ECO:0000256" key="3">
    <source>
        <dbReference type="ARBA" id="ARBA00022669"/>
    </source>
</evidence>
<keyword evidence="4" id="KW-1015">Disulfide bond</keyword>
<dbReference type="InterPro" id="IPR011583">
    <property type="entry name" value="Chitinase_II/V-like_cat"/>
</dbReference>
<dbReference type="InterPro" id="IPR029070">
    <property type="entry name" value="Chitinase_insertion_sf"/>
</dbReference>